<comment type="similarity">
    <text evidence="1">Belongs to the lipoxygenase family.</text>
</comment>
<evidence type="ECO:0000256" key="2">
    <source>
        <dbReference type="ARBA" id="ARBA00022723"/>
    </source>
</evidence>
<dbReference type="PRINTS" id="PR00467">
    <property type="entry name" value="MAMLPOXGNASE"/>
</dbReference>
<name>A0A498L5C8_LABRO</name>
<organism evidence="6 7">
    <name type="scientific">Labeo rohita</name>
    <name type="common">Indian major carp</name>
    <name type="synonym">Cyprinus rohita</name>
    <dbReference type="NCBI Taxonomy" id="84645"/>
    <lineage>
        <taxon>Eukaryota</taxon>
        <taxon>Metazoa</taxon>
        <taxon>Chordata</taxon>
        <taxon>Craniata</taxon>
        <taxon>Vertebrata</taxon>
        <taxon>Euteleostomi</taxon>
        <taxon>Actinopterygii</taxon>
        <taxon>Neopterygii</taxon>
        <taxon>Teleostei</taxon>
        <taxon>Ostariophysi</taxon>
        <taxon>Cypriniformes</taxon>
        <taxon>Cyprinidae</taxon>
        <taxon>Labeoninae</taxon>
        <taxon>Labeonini</taxon>
        <taxon>Labeo</taxon>
    </lineage>
</organism>
<sequence length="366" mass="41537">MSICFPSFYNPSSRKVGTDARIENLGLNELMKLFHSSWTDIADFGKIFMEIKNTVSEYVMQNWNEDFLFGYQFLNGSNPVMISKCMNLPDKFAITQEMVEGSLDRGRSLQEELKAGNIYIADNAVLEGVQANATDPNTQQYLAAPFCLLYKTSQNEIIPELLIPHVHLTIAINTAAREQLICESGLFDKANSTGGSAIGKVIQKAMQTFTYKSLCFPEAMKARGVDNKEDLPNYYYRDDGMMIWEAVKSFVFDVVKIYYGSDETVQEDKEIQAFVQDANSTGGSAIGKVIQKTMQTFTYKSLCFPEAMKAREVDNKEDLPNYYYRDDGMMIWEAVKSFVFDVVKIYYGSDETVQEDKEIQAFVQDV</sequence>
<dbReference type="InterPro" id="IPR001885">
    <property type="entry name" value="LipOase_mml"/>
</dbReference>
<keyword evidence="2" id="KW-0479">Metal-binding</keyword>
<dbReference type="Gene3D" id="1.20.245.10">
    <property type="entry name" value="Lipoxygenase-1, Domain 5"/>
    <property type="match status" value="3"/>
</dbReference>
<dbReference type="InterPro" id="IPR036226">
    <property type="entry name" value="LipOase_C_sf"/>
</dbReference>
<evidence type="ECO:0000259" key="5">
    <source>
        <dbReference type="PROSITE" id="PS51393"/>
    </source>
</evidence>
<gene>
    <name evidence="6" type="ORF">ROHU_013375</name>
</gene>
<keyword evidence="3" id="KW-0223">Dioxygenase</keyword>
<dbReference type="InterPro" id="IPR000907">
    <property type="entry name" value="LipOase"/>
</dbReference>
<evidence type="ECO:0000313" key="7">
    <source>
        <dbReference type="Proteomes" id="UP000290572"/>
    </source>
</evidence>
<dbReference type="Pfam" id="PF00305">
    <property type="entry name" value="Lipoxygenase"/>
    <property type="match status" value="2"/>
</dbReference>
<dbReference type="PROSITE" id="PS51393">
    <property type="entry name" value="LIPOXYGENASE_3"/>
    <property type="match status" value="1"/>
</dbReference>
<dbReference type="SUPFAM" id="SSF48484">
    <property type="entry name" value="Lipoxigenase"/>
    <property type="match status" value="2"/>
</dbReference>
<dbReference type="GO" id="GO:0005506">
    <property type="term" value="F:iron ion binding"/>
    <property type="evidence" value="ECO:0007669"/>
    <property type="project" value="InterPro"/>
</dbReference>
<dbReference type="InterPro" id="IPR013819">
    <property type="entry name" value="LipOase_C"/>
</dbReference>
<keyword evidence="7" id="KW-1185">Reference proteome</keyword>
<dbReference type="GO" id="GO:0016702">
    <property type="term" value="F:oxidoreductase activity, acting on single donors with incorporation of molecular oxygen, incorporation of two atoms of oxygen"/>
    <property type="evidence" value="ECO:0007669"/>
    <property type="project" value="InterPro"/>
</dbReference>
<evidence type="ECO:0000256" key="4">
    <source>
        <dbReference type="ARBA" id="ARBA00023002"/>
    </source>
</evidence>
<accession>A0A498L5C8</accession>
<dbReference type="Proteomes" id="UP000290572">
    <property type="component" value="Unassembled WGS sequence"/>
</dbReference>
<proteinExistence type="inferred from homology"/>
<dbReference type="PANTHER" id="PTHR11771">
    <property type="entry name" value="LIPOXYGENASE"/>
    <property type="match status" value="1"/>
</dbReference>
<evidence type="ECO:0000256" key="1">
    <source>
        <dbReference type="ARBA" id="ARBA00009419"/>
    </source>
</evidence>
<evidence type="ECO:0000313" key="6">
    <source>
        <dbReference type="EMBL" id="RXN03560.1"/>
    </source>
</evidence>
<dbReference type="AlphaFoldDB" id="A0A498L5C8"/>
<dbReference type="EMBL" id="QBIY01013480">
    <property type="protein sequence ID" value="RXN03560.1"/>
    <property type="molecule type" value="Genomic_DNA"/>
</dbReference>
<reference evidence="6 7" key="1">
    <citation type="submission" date="2018-03" db="EMBL/GenBank/DDBJ databases">
        <title>Draft genome sequence of Rohu Carp (Labeo rohita).</title>
        <authorList>
            <person name="Das P."/>
            <person name="Kushwaha B."/>
            <person name="Joshi C.G."/>
            <person name="Kumar D."/>
            <person name="Nagpure N.S."/>
            <person name="Sahoo L."/>
            <person name="Das S.P."/>
            <person name="Bit A."/>
            <person name="Patnaik S."/>
            <person name="Meher P.K."/>
            <person name="Jayasankar P."/>
            <person name="Koringa P.G."/>
            <person name="Patel N.V."/>
            <person name="Hinsu A.T."/>
            <person name="Kumar R."/>
            <person name="Pandey M."/>
            <person name="Agarwal S."/>
            <person name="Srivastava S."/>
            <person name="Singh M."/>
            <person name="Iquebal M.A."/>
            <person name="Jaiswal S."/>
            <person name="Angadi U.B."/>
            <person name="Kumar N."/>
            <person name="Raza M."/>
            <person name="Shah T.M."/>
            <person name="Rai A."/>
            <person name="Jena J.K."/>
        </authorList>
    </citation>
    <scope>NUCLEOTIDE SEQUENCE [LARGE SCALE GENOMIC DNA]</scope>
    <source>
        <strain evidence="6">DASCIFA01</strain>
        <tissue evidence="6">Testis</tissue>
    </source>
</reference>
<feature type="domain" description="Lipoxygenase" evidence="5">
    <location>
        <begin position="1"/>
        <end position="366"/>
    </location>
</feature>
<evidence type="ECO:0000256" key="3">
    <source>
        <dbReference type="ARBA" id="ARBA00022964"/>
    </source>
</evidence>
<protein>
    <submittedName>
        <fullName evidence="6">Arachidonate 5-lipoxygenase</fullName>
    </submittedName>
</protein>
<keyword evidence="4" id="KW-0560">Oxidoreductase</keyword>
<dbReference type="GO" id="GO:0034440">
    <property type="term" value="P:lipid oxidation"/>
    <property type="evidence" value="ECO:0007669"/>
    <property type="project" value="InterPro"/>
</dbReference>
<comment type="caution">
    <text evidence="6">The sequence shown here is derived from an EMBL/GenBank/DDBJ whole genome shotgun (WGS) entry which is preliminary data.</text>
</comment>
<dbReference type="STRING" id="84645.A0A498L5C8"/>